<accession>A0ABV4QL19</accession>
<dbReference type="InterPro" id="IPR042099">
    <property type="entry name" value="ANL_N_sf"/>
</dbReference>
<protein>
    <submittedName>
        <fullName evidence="3">Acyl-CoA synthetase</fullName>
    </submittedName>
</protein>
<dbReference type="PROSITE" id="PS00455">
    <property type="entry name" value="AMP_BINDING"/>
    <property type="match status" value="1"/>
</dbReference>
<dbReference type="SUPFAM" id="SSF56801">
    <property type="entry name" value="Acetyl-CoA synthetase-like"/>
    <property type="match status" value="1"/>
</dbReference>
<dbReference type="EMBL" id="JAXCEI010000015">
    <property type="protein sequence ID" value="MFA1543040.1"/>
    <property type="molecule type" value="Genomic_DNA"/>
</dbReference>
<evidence type="ECO:0000313" key="3">
    <source>
        <dbReference type="EMBL" id="MFA1543040.1"/>
    </source>
</evidence>
<evidence type="ECO:0000259" key="2">
    <source>
        <dbReference type="Pfam" id="PF13193"/>
    </source>
</evidence>
<dbReference type="InterPro" id="IPR000873">
    <property type="entry name" value="AMP-dep_synth/lig_dom"/>
</dbReference>
<dbReference type="Pfam" id="PF00501">
    <property type="entry name" value="AMP-binding"/>
    <property type="match status" value="1"/>
</dbReference>
<organism evidence="3 4">
    <name type="scientific">Actinomadura monticuli</name>
    <dbReference type="NCBI Taxonomy" id="3097367"/>
    <lineage>
        <taxon>Bacteria</taxon>
        <taxon>Bacillati</taxon>
        <taxon>Actinomycetota</taxon>
        <taxon>Actinomycetes</taxon>
        <taxon>Streptosporangiales</taxon>
        <taxon>Thermomonosporaceae</taxon>
        <taxon>Actinomadura</taxon>
    </lineage>
</organism>
<dbReference type="InterPro" id="IPR020845">
    <property type="entry name" value="AMP-binding_CS"/>
</dbReference>
<name>A0ABV4QL19_9ACTN</name>
<evidence type="ECO:0000313" key="4">
    <source>
        <dbReference type="Proteomes" id="UP001569963"/>
    </source>
</evidence>
<dbReference type="RefSeq" id="WP_371953537.1">
    <property type="nucleotide sequence ID" value="NZ_JAXCEI010000015.1"/>
</dbReference>
<keyword evidence="4" id="KW-1185">Reference proteome</keyword>
<dbReference type="PANTHER" id="PTHR24096:SF323">
    <property type="entry name" value="BLR3536 PROTEIN"/>
    <property type="match status" value="1"/>
</dbReference>
<dbReference type="Pfam" id="PF13193">
    <property type="entry name" value="AMP-binding_C"/>
    <property type="match status" value="1"/>
</dbReference>
<dbReference type="Proteomes" id="UP001569963">
    <property type="component" value="Unassembled WGS sequence"/>
</dbReference>
<feature type="domain" description="AMP-binding enzyme C-terminal" evidence="2">
    <location>
        <begin position="414"/>
        <end position="492"/>
    </location>
</feature>
<gene>
    <name evidence="3" type="ORF">SM611_29270</name>
</gene>
<sequence>MHLGQIAAQTPDKPAVIMAGSGRVVTFRELNEESNRLAQLLRAEGLRPGDHIAFMLENHPLYLAIAWAAQRSGLYYTAISSRLQHEELAYIVGNCEAKVFITSASMETAAQNPPDVPLRLMLGGTAPGYESYEERVAGHPPTPIEDECEGMDMLYSSGTTGRPKGVKPPLSQAPMGEAGPLYMLISHLFAATADSVYLSPAPLYHAAPLRYSLIFHRLGATVVVMEKFDPEQALAAVEKYRVTHSQWVPTMFIRMLKLPEETRARYDMSSLACAVHAAAPCPVPVKERMIDWWGPILHEYYAGTEGNCFVYTNSEDWLAHKGTVGRPVLGEVHVCDENGEELPAGESGTLYFGNGPTFEYHGDEEKTASTRDPKGRGWTTLGDVGYVDEDGFLYLTDRRAYMIISGGVNIYPQEAENVLAVHPKVADVAVFGVPDAEMGEAVKAVVQPLSMDEAGPELEAELIAYCRDQLAHYKCPRTVDFRPELPRHPTGKLYKRLLKDEYWAAKPPVTS</sequence>
<dbReference type="InterPro" id="IPR025110">
    <property type="entry name" value="AMP-bd_C"/>
</dbReference>
<dbReference type="PANTHER" id="PTHR24096">
    <property type="entry name" value="LONG-CHAIN-FATTY-ACID--COA LIGASE"/>
    <property type="match status" value="1"/>
</dbReference>
<dbReference type="InterPro" id="IPR045851">
    <property type="entry name" value="AMP-bd_C_sf"/>
</dbReference>
<feature type="domain" description="AMP-dependent synthetase/ligase" evidence="1">
    <location>
        <begin position="7"/>
        <end position="353"/>
    </location>
</feature>
<dbReference type="Gene3D" id="3.30.300.30">
    <property type="match status" value="1"/>
</dbReference>
<evidence type="ECO:0000259" key="1">
    <source>
        <dbReference type="Pfam" id="PF00501"/>
    </source>
</evidence>
<dbReference type="Gene3D" id="3.40.50.12780">
    <property type="entry name" value="N-terminal domain of ligase-like"/>
    <property type="match status" value="1"/>
</dbReference>
<comment type="caution">
    <text evidence="3">The sequence shown here is derived from an EMBL/GenBank/DDBJ whole genome shotgun (WGS) entry which is preliminary data.</text>
</comment>
<proteinExistence type="predicted"/>
<reference evidence="3 4" key="1">
    <citation type="submission" date="2023-11" db="EMBL/GenBank/DDBJ databases">
        <title>Actinomadura monticuli sp. nov., isolated from volcanic ash.</title>
        <authorList>
            <person name="Lee S.D."/>
            <person name="Yang H."/>
            <person name="Kim I.S."/>
        </authorList>
    </citation>
    <scope>NUCLEOTIDE SEQUENCE [LARGE SCALE GENOMIC DNA]</scope>
    <source>
        <strain evidence="3 4">DLS-62</strain>
    </source>
</reference>